<evidence type="ECO:0000313" key="4">
    <source>
        <dbReference type="EnsemblProtists" id="EKX39024"/>
    </source>
</evidence>
<dbReference type="RefSeq" id="XP_005826004.1">
    <property type="nucleotide sequence ID" value="XM_005825947.1"/>
</dbReference>
<dbReference type="EMBL" id="JH993043">
    <property type="protein sequence ID" value="EKX39024.1"/>
    <property type="molecule type" value="Genomic_DNA"/>
</dbReference>
<feature type="region of interest" description="Disordered" evidence="1">
    <location>
        <begin position="253"/>
        <end position="293"/>
    </location>
</feature>
<dbReference type="GeneID" id="17295788"/>
<dbReference type="EnsemblProtists" id="EKX39024">
    <property type="protein sequence ID" value="EKX39024"/>
    <property type="gene ID" value="GUITHDRAFT_114902"/>
</dbReference>
<gene>
    <name evidence="3" type="ORF">GUITHDRAFT_114902</name>
</gene>
<evidence type="ECO:0000256" key="2">
    <source>
        <dbReference type="SAM" id="Phobius"/>
    </source>
</evidence>
<accession>L1ISZ6</accession>
<feature type="compositionally biased region" description="Polar residues" evidence="1">
    <location>
        <begin position="15"/>
        <end position="26"/>
    </location>
</feature>
<keyword evidence="2" id="KW-1133">Transmembrane helix</keyword>
<keyword evidence="2" id="KW-0812">Transmembrane</keyword>
<reference evidence="5" key="2">
    <citation type="submission" date="2012-11" db="EMBL/GenBank/DDBJ databases">
        <authorList>
            <person name="Kuo A."/>
            <person name="Curtis B.A."/>
            <person name="Tanifuji G."/>
            <person name="Burki F."/>
            <person name="Gruber A."/>
            <person name="Irimia M."/>
            <person name="Maruyama S."/>
            <person name="Arias M.C."/>
            <person name="Ball S.G."/>
            <person name="Gile G.H."/>
            <person name="Hirakawa Y."/>
            <person name="Hopkins J.F."/>
            <person name="Rensing S.A."/>
            <person name="Schmutz J."/>
            <person name="Symeonidi A."/>
            <person name="Elias M."/>
            <person name="Eveleigh R.J."/>
            <person name="Herman E.K."/>
            <person name="Klute M.J."/>
            <person name="Nakayama T."/>
            <person name="Obornik M."/>
            <person name="Reyes-Prieto A."/>
            <person name="Armbrust E.V."/>
            <person name="Aves S.J."/>
            <person name="Beiko R.G."/>
            <person name="Coutinho P."/>
            <person name="Dacks J.B."/>
            <person name="Durnford D.G."/>
            <person name="Fast N.M."/>
            <person name="Green B.R."/>
            <person name="Grisdale C."/>
            <person name="Hempe F."/>
            <person name="Henrissat B."/>
            <person name="Hoppner M.P."/>
            <person name="Ishida K.-I."/>
            <person name="Kim E."/>
            <person name="Koreny L."/>
            <person name="Kroth P.G."/>
            <person name="Liu Y."/>
            <person name="Malik S.-B."/>
            <person name="Maier U.G."/>
            <person name="McRose D."/>
            <person name="Mock T."/>
            <person name="Neilson J.A."/>
            <person name="Onodera N.T."/>
            <person name="Poole A.M."/>
            <person name="Pritham E.J."/>
            <person name="Richards T.A."/>
            <person name="Rocap G."/>
            <person name="Roy S.W."/>
            <person name="Sarai C."/>
            <person name="Schaack S."/>
            <person name="Shirato S."/>
            <person name="Slamovits C.H."/>
            <person name="Spencer D.F."/>
            <person name="Suzuki S."/>
            <person name="Worden A.Z."/>
            <person name="Zauner S."/>
            <person name="Barry K."/>
            <person name="Bell C."/>
            <person name="Bharti A.K."/>
            <person name="Crow J.A."/>
            <person name="Grimwood J."/>
            <person name="Kramer R."/>
            <person name="Lindquist E."/>
            <person name="Lucas S."/>
            <person name="Salamov A."/>
            <person name="McFadden G.I."/>
            <person name="Lane C.E."/>
            <person name="Keeling P.J."/>
            <person name="Gray M.W."/>
            <person name="Grigoriev I.V."/>
            <person name="Archibald J.M."/>
        </authorList>
    </citation>
    <scope>NUCLEOTIDE SEQUENCE</scope>
    <source>
        <strain evidence="5">CCMP2712</strain>
    </source>
</reference>
<protein>
    <submittedName>
        <fullName evidence="3 4">Uncharacterized protein</fullName>
    </submittedName>
</protein>
<feature type="transmembrane region" description="Helical" evidence="2">
    <location>
        <begin position="348"/>
        <end position="367"/>
    </location>
</feature>
<evidence type="ECO:0000256" key="1">
    <source>
        <dbReference type="SAM" id="MobiDB-lite"/>
    </source>
</evidence>
<feature type="compositionally biased region" description="Polar residues" evidence="1">
    <location>
        <begin position="86"/>
        <end position="118"/>
    </location>
</feature>
<evidence type="ECO:0000313" key="5">
    <source>
        <dbReference type="Proteomes" id="UP000011087"/>
    </source>
</evidence>
<reference evidence="3 5" key="1">
    <citation type="journal article" date="2012" name="Nature">
        <title>Algal genomes reveal evolutionary mosaicism and the fate of nucleomorphs.</title>
        <authorList>
            <consortium name="DOE Joint Genome Institute"/>
            <person name="Curtis B.A."/>
            <person name="Tanifuji G."/>
            <person name="Burki F."/>
            <person name="Gruber A."/>
            <person name="Irimia M."/>
            <person name="Maruyama S."/>
            <person name="Arias M.C."/>
            <person name="Ball S.G."/>
            <person name="Gile G.H."/>
            <person name="Hirakawa Y."/>
            <person name="Hopkins J.F."/>
            <person name="Kuo A."/>
            <person name="Rensing S.A."/>
            <person name="Schmutz J."/>
            <person name="Symeonidi A."/>
            <person name="Elias M."/>
            <person name="Eveleigh R.J."/>
            <person name="Herman E.K."/>
            <person name="Klute M.J."/>
            <person name="Nakayama T."/>
            <person name="Obornik M."/>
            <person name="Reyes-Prieto A."/>
            <person name="Armbrust E.V."/>
            <person name="Aves S.J."/>
            <person name="Beiko R.G."/>
            <person name="Coutinho P."/>
            <person name="Dacks J.B."/>
            <person name="Durnford D.G."/>
            <person name="Fast N.M."/>
            <person name="Green B.R."/>
            <person name="Grisdale C.J."/>
            <person name="Hempel F."/>
            <person name="Henrissat B."/>
            <person name="Hoppner M.P."/>
            <person name="Ishida K."/>
            <person name="Kim E."/>
            <person name="Koreny L."/>
            <person name="Kroth P.G."/>
            <person name="Liu Y."/>
            <person name="Malik S.B."/>
            <person name="Maier U.G."/>
            <person name="McRose D."/>
            <person name="Mock T."/>
            <person name="Neilson J.A."/>
            <person name="Onodera N.T."/>
            <person name="Poole A.M."/>
            <person name="Pritham E.J."/>
            <person name="Richards T.A."/>
            <person name="Rocap G."/>
            <person name="Roy S.W."/>
            <person name="Sarai C."/>
            <person name="Schaack S."/>
            <person name="Shirato S."/>
            <person name="Slamovits C.H."/>
            <person name="Spencer D.F."/>
            <person name="Suzuki S."/>
            <person name="Worden A.Z."/>
            <person name="Zauner S."/>
            <person name="Barry K."/>
            <person name="Bell C."/>
            <person name="Bharti A.K."/>
            <person name="Crow J.A."/>
            <person name="Grimwood J."/>
            <person name="Kramer R."/>
            <person name="Lindquist E."/>
            <person name="Lucas S."/>
            <person name="Salamov A."/>
            <person name="McFadden G.I."/>
            <person name="Lane C.E."/>
            <person name="Keeling P.J."/>
            <person name="Gray M.W."/>
            <person name="Grigoriev I.V."/>
            <person name="Archibald J.M."/>
        </authorList>
    </citation>
    <scope>NUCLEOTIDE SEQUENCE</scope>
    <source>
        <strain evidence="3 5">CCMP2712</strain>
    </source>
</reference>
<feature type="compositionally biased region" description="Basic and acidic residues" evidence="1">
    <location>
        <begin position="281"/>
        <end position="292"/>
    </location>
</feature>
<dbReference type="HOGENOM" id="CLU_558329_0_0_1"/>
<keyword evidence="5" id="KW-1185">Reference proteome</keyword>
<dbReference type="KEGG" id="gtt:GUITHDRAFT_114902"/>
<dbReference type="AlphaFoldDB" id="L1ISZ6"/>
<dbReference type="PaxDb" id="55529-EKX39024"/>
<dbReference type="Proteomes" id="UP000011087">
    <property type="component" value="Unassembled WGS sequence"/>
</dbReference>
<feature type="compositionally biased region" description="Acidic residues" evidence="1">
    <location>
        <begin position="260"/>
        <end position="270"/>
    </location>
</feature>
<feature type="transmembrane region" description="Helical" evidence="2">
    <location>
        <begin position="440"/>
        <end position="464"/>
    </location>
</feature>
<keyword evidence="2" id="KW-0472">Membrane</keyword>
<feature type="region of interest" description="Disordered" evidence="1">
    <location>
        <begin position="1"/>
        <end position="118"/>
    </location>
</feature>
<reference evidence="4" key="3">
    <citation type="submission" date="2015-06" db="UniProtKB">
        <authorList>
            <consortium name="EnsemblProtists"/>
        </authorList>
    </citation>
    <scope>IDENTIFICATION</scope>
</reference>
<name>L1ISZ6_GUITC</name>
<proteinExistence type="predicted"/>
<evidence type="ECO:0000313" key="3">
    <source>
        <dbReference type="EMBL" id="EKX39024.1"/>
    </source>
</evidence>
<sequence length="489" mass="54375">MAELPTSGLRKARSKLSSTSPATSETEQWDVEMFAGQPTPRSARGNAQSTAVAKGKRSSRSTTPRVSDAEATPPPSDIWEHIVEQTKISLSPRTKLRSNPNSAQPTPRNGNPTKPNQTADFSAVATLCHSTATAEVKPDKYVTALKHKITELEQKDADKEARISVLESLVIVLARGKGLKLQYVGADEKLGLQEFHLDMKSILPQRVKKTPMHVDNDLSESSEAISHSLVRFHSLSVPAMTGPKEESIMHVMPKKTGSDQDFESDEDDGEEPKGMIRTSKIQRELEDGRRAEEEDDEDLTMWIQNSENAYGAFIHLAFQEGLFNAIVKAGPEEEEEEEKGEEENDLHAYQMILLAFFVQAAFAWYLWQSCPSVRDSLFCNVPIPLQLAAIGVYLTLMTQAINRLKTAMLVCLFSVEKRREEGEDDIIYPIHISSITRSAVFLLAVTTNAITWLALTAVGCHFILTQNDVQMVLRSTVVMMFVQNVDEIS</sequence>
<organism evidence="3">
    <name type="scientific">Guillardia theta (strain CCMP2712)</name>
    <name type="common">Cryptophyte</name>
    <dbReference type="NCBI Taxonomy" id="905079"/>
    <lineage>
        <taxon>Eukaryota</taxon>
        <taxon>Cryptophyceae</taxon>
        <taxon>Pyrenomonadales</taxon>
        <taxon>Geminigeraceae</taxon>
        <taxon>Guillardia</taxon>
    </lineage>
</organism>